<feature type="transmembrane region" description="Helical" evidence="13">
    <location>
        <begin position="261"/>
        <end position="285"/>
    </location>
</feature>
<feature type="transmembrane region" description="Helical" evidence="13">
    <location>
        <begin position="112"/>
        <end position="136"/>
    </location>
</feature>
<evidence type="ECO:0000256" key="1">
    <source>
        <dbReference type="ARBA" id="ARBA00002510"/>
    </source>
</evidence>
<evidence type="ECO:0000313" key="16">
    <source>
        <dbReference type="Proteomes" id="UP000593915"/>
    </source>
</evidence>
<gene>
    <name evidence="15" type="ORF">IFE08_13805</name>
</gene>
<dbReference type="InterPro" id="IPR051224">
    <property type="entry name" value="NiCoT_RcnA"/>
</dbReference>
<organism evidence="15 16">
    <name type="scientific">Treponema pedis</name>
    <dbReference type="NCBI Taxonomy" id="409322"/>
    <lineage>
        <taxon>Bacteria</taxon>
        <taxon>Pseudomonadati</taxon>
        <taxon>Spirochaetota</taxon>
        <taxon>Spirochaetia</taxon>
        <taxon>Spirochaetales</taxon>
        <taxon>Treponemataceae</taxon>
        <taxon>Treponema</taxon>
    </lineage>
</organism>
<feature type="transmembrane region" description="Helical" evidence="13">
    <location>
        <begin position="189"/>
        <end position="211"/>
    </location>
</feature>
<dbReference type="RefSeq" id="WP_152513050.1">
    <property type="nucleotide sequence ID" value="NZ_CP061839.1"/>
</dbReference>
<dbReference type="InterPro" id="IPR011541">
    <property type="entry name" value="Ni/Co_transpt_high_affinity"/>
</dbReference>
<evidence type="ECO:0000256" key="10">
    <source>
        <dbReference type="ARBA" id="ARBA00023112"/>
    </source>
</evidence>
<reference evidence="15 16" key="1">
    <citation type="submission" date="2020-09" db="EMBL/GenBank/DDBJ databases">
        <title>Characterization of Treponema spp. from bovine digital dermatitis in Korea.</title>
        <authorList>
            <person name="Espiritu H.M."/>
            <person name="Cho Y.I."/>
            <person name="Mamuad L."/>
        </authorList>
    </citation>
    <scope>NUCLEOTIDE SEQUENCE [LARGE SCALE GENOMIC DNA]</scope>
    <source>
        <strain evidence="15 16">KS1</strain>
    </source>
</reference>
<feature type="signal peptide" evidence="14">
    <location>
        <begin position="1"/>
        <end position="23"/>
    </location>
</feature>
<dbReference type="Proteomes" id="UP000593915">
    <property type="component" value="Chromosome"/>
</dbReference>
<dbReference type="EMBL" id="CP061839">
    <property type="protein sequence ID" value="QOW60832.1"/>
    <property type="molecule type" value="Genomic_DNA"/>
</dbReference>
<dbReference type="GO" id="GO:0015099">
    <property type="term" value="F:nickel cation transmembrane transporter activity"/>
    <property type="evidence" value="ECO:0007669"/>
    <property type="project" value="UniProtKB-UniRule"/>
</dbReference>
<keyword evidence="7 13" id="KW-0812">Transmembrane</keyword>
<sequence>MQINLKKYCIFILILIYLLPVSANPFTGTKDSPTPVYQGKPSESVLKGQRILNQKLGDYIALWKEHKNFSVLISILGLSFLYGIIHAAGPGHRKTVVFSFYLTRKASSIEPLLTGLTLAAVHGGTAGIIMLIFSGVSGAISAATNDTAIYMEGFSFFVLIILSFYGIIDGILDLKSKKSGEYKPLKLGAVIISGMYPCPAAMFILVLSVSLKVPGLGFLAVAALSFGMSIPIIAAAYLAWAGRTGLFYKLKNKEKTVAVAGAVLQISAYVYLFIFSVQTAMPFIMGLLKQS</sequence>
<keyword evidence="9" id="KW-0406">Ion transport</keyword>
<evidence type="ECO:0000256" key="6">
    <source>
        <dbReference type="ARBA" id="ARBA00022596"/>
    </source>
</evidence>
<dbReference type="GO" id="GO:0006824">
    <property type="term" value="P:cobalt ion transport"/>
    <property type="evidence" value="ECO:0007669"/>
    <property type="project" value="UniProtKB-KW"/>
</dbReference>
<evidence type="ECO:0000256" key="13">
    <source>
        <dbReference type="RuleBase" id="RU362101"/>
    </source>
</evidence>
<proteinExistence type="inferred from homology"/>
<protein>
    <recommendedName>
        <fullName evidence="13">Nickel/cobalt efflux system</fullName>
    </recommendedName>
</protein>
<keyword evidence="12" id="KW-0170">Cobalt</keyword>
<dbReference type="GO" id="GO:0032025">
    <property type="term" value="P:response to cobalt ion"/>
    <property type="evidence" value="ECO:0007669"/>
    <property type="project" value="TreeGrafter"/>
</dbReference>
<keyword evidence="10" id="KW-0921">Nickel transport</keyword>
<keyword evidence="5" id="KW-1003">Cell membrane</keyword>
<comment type="subcellular location">
    <subcellularLocation>
        <location evidence="2 13">Cell membrane</location>
        <topology evidence="2 13">Multi-pass membrane protein</topology>
    </subcellularLocation>
</comment>
<comment type="function">
    <text evidence="1">Efflux system for nickel and cobalt.</text>
</comment>
<accession>A0A7S7AWE8</accession>
<keyword evidence="4 13" id="KW-0813">Transport</keyword>
<feature type="transmembrane region" description="Helical" evidence="13">
    <location>
        <begin position="148"/>
        <end position="168"/>
    </location>
</feature>
<dbReference type="GO" id="GO:0010045">
    <property type="term" value="P:response to nickel cation"/>
    <property type="evidence" value="ECO:0007669"/>
    <property type="project" value="TreeGrafter"/>
</dbReference>
<keyword evidence="3" id="KW-0171">Cobalt transport</keyword>
<evidence type="ECO:0000313" key="15">
    <source>
        <dbReference type="EMBL" id="QOW60832.1"/>
    </source>
</evidence>
<feature type="chain" id="PRO_5032738577" description="Nickel/cobalt efflux system" evidence="14">
    <location>
        <begin position="24"/>
        <end position="291"/>
    </location>
</feature>
<dbReference type="PANTHER" id="PTHR40659">
    <property type="entry name" value="NICKEL/COBALT EFFLUX SYSTEM RCNA"/>
    <property type="match status" value="1"/>
</dbReference>
<keyword evidence="8 13" id="KW-1133">Transmembrane helix</keyword>
<keyword evidence="14" id="KW-0732">Signal</keyword>
<dbReference type="Pfam" id="PF03824">
    <property type="entry name" value="NicO"/>
    <property type="match status" value="1"/>
</dbReference>
<evidence type="ECO:0000256" key="8">
    <source>
        <dbReference type="ARBA" id="ARBA00022989"/>
    </source>
</evidence>
<comment type="similarity">
    <text evidence="13">Belongs to the NiCoT transporter (TC 2.A.52) family.</text>
</comment>
<evidence type="ECO:0000256" key="3">
    <source>
        <dbReference type="ARBA" id="ARBA00022426"/>
    </source>
</evidence>
<name>A0A7S7AWE8_9SPIR</name>
<evidence type="ECO:0000256" key="12">
    <source>
        <dbReference type="ARBA" id="ARBA00023285"/>
    </source>
</evidence>
<evidence type="ECO:0000256" key="14">
    <source>
        <dbReference type="SAM" id="SignalP"/>
    </source>
</evidence>
<evidence type="ECO:0000256" key="11">
    <source>
        <dbReference type="ARBA" id="ARBA00023136"/>
    </source>
</evidence>
<keyword evidence="11 13" id="KW-0472">Membrane</keyword>
<feature type="transmembrane region" description="Helical" evidence="13">
    <location>
        <begin position="217"/>
        <end position="240"/>
    </location>
</feature>
<dbReference type="GO" id="GO:0005886">
    <property type="term" value="C:plasma membrane"/>
    <property type="evidence" value="ECO:0007669"/>
    <property type="project" value="UniProtKB-SubCell"/>
</dbReference>
<feature type="transmembrane region" description="Helical" evidence="13">
    <location>
        <begin position="69"/>
        <end position="91"/>
    </location>
</feature>
<evidence type="ECO:0000256" key="5">
    <source>
        <dbReference type="ARBA" id="ARBA00022475"/>
    </source>
</evidence>
<evidence type="ECO:0000256" key="2">
    <source>
        <dbReference type="ARBA" id="ARBA00004651"/>
    </source>
</evidence>
<keyword evidence="6" id="KW-0533">Nickel</keyword>
<dbReference type="PANTHER" id="PTHR40659:SF1">
    <property type="entry name" value="NICKEL_COBALT EFFLUX SYSTEM RCNA"/>
    <property type="match status" value="1"/>
</dbReference>
<evidence type="ECO:0000256" key="4">
    <source>
        <dbReference type="ARBA" id="ARBA00022448"/>
    </source>
</evidence>
<evidence type="ECO:0000256" key="7">
    <source>
        <dbReference type="ARBA" id="ARBA00022692"/>
    </source>
</evidence>
<dbReference type="GO" id="GO:0046583">
    <property type="term" value="F:monoatomic cation efflux transmembrane transporter activity"/>
    <property type="evidence" value="ECO:0007669"/>
    <property type="project" value="TreeGrafter"/>
</dbReference>
<dbReference type="AlphaFoldDB" id="A0A7S7AWE8"/>
<evidence type="ECO:0000256" key="9">
    <source>
        <dbReference type="ARBA" id="ARBA00023065"/>
    </source>
</evidence>